<dbReference type="EMBL" id="CAVMJV010000019">
    <property type="protein sequence ID" value="CAK5064268.1"/>
    <property type="molecule type" value="Genomic_DNA"/>
</dbReference>
<keyword evidence="2" id="KW-1185">Reference proteome</keyword>
<sequence length="373" mass="43468">MKKNKMGKNVDNKLSLDKEIKSASNLVGEIGWEEDEKDIGDSEKNIEEVKKEQEVKEERKKEKEGEKEEDEEKKAKGKDEREDEKDMGDLVKNIEEVKKEEEVKEKRKNKKEGEKEEEEEKKASGNGKREDEKEESKSKTEEEEKEEKDKAKDLQIIEEDMKKAVKEEFENEDDLTGKIKIGKGLINKNVQANESQKPWILKEFINSDGENKLKNLYKSVIENPQNFNEKKILDVVVYLNLLTKRFEVLKYLRKFPQVFEILFPGEDEGNEKNGDKLVAKLERTWEYKLNKDFKKKVGIKEINKIEKDLYCIMLDLIKRMNGIVELKCKVKNVKKEELLKVSLCMFRICPSFVGLRAHVGEVGIGTRSDGRSG</sequence>
<comment type="caution">
    <text evidence="1">The sequence shown here is derived from an EMBL/GenBank/DDBJ whole genome shotgun (WGS) entry which is preliminary data.</text>
</comment>
<organism evidence="1 2">
    <name type="scientific">Meloidogyne enterolobii</name>
    <name type="common">Root-knot nematode worm</name>
    <name type="synonym">Meloidogyne mayaguensis</name>
    <dbReference type="NCBI Taxonomy" id="390850"/>
    <lineage>
        <taxon>Eukaryota</taxon>
        <taxon>Metazoa</taxon>
        <taxon>Ecdysozoa</taxon>
        <taxon>Nematoda</taxon>
        <taxon>Chromadorea</taxon>
        <taxon>Rhabditida</taxon>
        <taxon>Tylenchina</taxon>
        <taxon>Tylenchomorpha</taxon>
        <taxon>Tylenchoidea</taxon>
        <taxon>Meloidogynidae</taxon>
        <taxon>Meloidogyninae</taxon>
        <taxon>Meloidogyne</taxon>
    </lineage>
</organism>
<evidence type="ECO:0000313" key="1">
    <source>
        <dbReference type="EMBL" id="CAK5064268.1"/>
    </source>
</evidence>
<protein>
    <submittedName>
        <fullName evidence="1">Uncharacterized protein</fullName>
    </submittedName>
</protein>
<gene>
    <name evidence="1" type="ORF">MENTE1834_LOCUS16985</name>
</gene>
<name>A0ACB0YVV3_MELEN</name>
<dbReference type="Proteomes" id="UP001497535">
    <property type="component" value="Unassembled WGS sequence"/>
</dbReference>
<proteinExistence type="predicted"/>
<reference evidence="1" key="1">
    <citation type="submission" date="2023-11" db="EMBL/GenBank/DDBJ databases">
        <authorList>
            <person name="Poullet M."/>
        </authorList>
    </citation>
    <scope>NUCLEOTIDE SEQUENCE</scope>
    <source>
        <strain evidence="1">E1834</strain>
    </source>
</reference>
<evidence type="ECO:0000313" key="2">
    <source>
        <dbReference type="Proteomes" id="UP001497535"/>
    </source>
</evidence>
<accession>A0ACB0YVV3</accession>